<dbReference type="InterPro" id="IPR029058">
    <property type="entry name" value="AB_hydrolase_fold"/>
</dbReference>
<evidence type="ECO:0000313" key="2">
    <source>
        <dbReference type="EMBL" id="AJD82252.1"/>
    </source>
</evidence>
<evidence type="ECO:0000259" key="1">
    <source>
        <dbReference type="Pfam" id="PF03959"/>
    </source>
</evidence>
<keyword evidence="3" id="KW-1185">Reference proteome</keyword>
<proteinExistence type="predicted"/>
<dbReference type="GeneID" id="23680392"/>
<feature type="domain" description="Serine hydrolase" evidence="1">
    <location>
        <begin position="56"/>
        <end position="114"/>
    </location>
</feature>
<dbReference type="Gene3D" id="3.40.50.1820">
    <property type="entry name" value="alpha/beta hydrolase"/>
    <property type="match status" value="1"/>
</dbReference>
<accession>A0A0B4ZXY5</accession>
<sequence length="262" mass="28141">MSKPVLLTWSGTGADMWTGYCADLARRMEDLWYFQPVNYGPNGIPAVFPMGPSWLTGVEEGVRLVFQHESEPDPPPFYGVAGYSQGAMPAAQLLWEFRQGRLKAFEHKLQAGVTFGNPFREAGHDGAGAGIGDQLIVGTPSWWVDEAEPGDIYTSVPVGAGLPDAVAADMRAIFKLVQLRNLGDVLGAGALLPTVLGILQSPLKAFPAVVEAIIKGLMFVGAKPATAPHIEYHIRQRAGTGMTYYEHAVAHMRARGAVLQAA</sequence>
<evidence type="ECO:0000313" key="3">
    <source>
        <dbReference type="Proteomes" id="UP000031717"/>
    </source>
</evidence>
<dbReference type="EMBL" id="KP027199">
    <property type="protein sequence ID" value="AJD82252.1"/>
    <property type="molecule type" value="Genomic_DNA"/>
</dbReference>
<organism evidence="2 3">
    <name type="scientific">Mycobacterium phage Keshu</name>
    <dbReference type="NCBI Taxonomy" id="1567471"/>
    <lineage>
        <taxon>Viruses</taxon>
        <taxon>Duplodnaviria</taxon>
        <taxon>Heunggongvirae</taxon>
        <taxon>Uroviricota</taxon>
        <taxon>Caudoviricetes</taxon>
        <taxon>Weiservirinae</taxon>
        <taxon>Keshuvirus</taxon>
        <taxon>Keshuvirus keshu</taxon>
    </lineage>
</organism>
<dbReference type="KEGG" id="vg:23680392"/>
<dbReference type="RefSeq" id="YP_009125784.1">
    <property type="nucleotide sequence ID" value="NC_026603.1"/>
</dbReference>
<dbReference type="Gene3D" id="1.10.10.1120">
    <property type="entry name" value="Lysin B, C-terminal linker domain"/>
    <property type="match status" value="1"/>
</dbReference>
<dbReference type="Proteomes" id="UP000031717">
    <property type="component" value="Segment"/>
</dbReference>
<dbReference type="InterPro" id="IPR005645">
    <property type="entry name" value="FSH-like_dom"/>
</dbReference>
<name>A0A0B4ZXY5_9CAUD</name>
<dbReference type="InterPro" id="IPR041855">
    <property type="entry name" value="Lysin_B_C_ter"/>
</dbReference>
<dbReference type="SUPFAM" id="SSF53474">
    <property type="entry name" value="alpha/beta-Hydrolases"/>
    <property type="match status" value="1"/>
</dbReference>
<protein>
    <submittedName>
        <fullName evidence="2">Lysin B</fullName>
    </submittedName>
</protein>
<reference evidence="2 3" key="1">
    <citation type="submission" date="2014-10" db="EMBL/GenBank/DDBJ databases">
        <authorList>
            <person name="Mthembu S."/>
            <person name="Kuvar S."/>
            <person name="Nduna N."/>
            <person name="Pillay S."/>
            <person name="Pillay T."/>
            <person name="Tang P.-C."/>
            <person name="Reddy N."/>
            <person name="Larsen M.H."/>
            <person name="Rubin E.J."/>
            <person name="Russell D.A."/>
            <person name="Guerrero C.A."/>
            <person name="Bowman C.A."/>
            <person name="Jacobs-Sera D."/>
            <person name="Hendrix R.W."/>
            <person name="Hatfull G.F."/>
        </authorList>
    </citation>
    <scope>NUCLEOTIDE SEQUENCE [LARGE SCALE GENOMIC DNA]</scope>
</reference>
<gene>
    <name evidence="2" type="primary">32</name>
    <name evidence="2" type="ORF">PBI_KESHU_32</name>
</gene>
<dbReference type="OrthoDB" id="4625at10239"/>
<dbReference type="Pfam" id="PF03959">
    <property type="entry name" value="FSH1"/>
    <property type="match status" value="1"/>
</dbReference>